<dbReference type="InterPro" id="IPR036397">
    <property type="entry name" value="RNaseH_sf"/>
</dbReference>
<keyword evidence="3" id="KW-1185">Reference proteome</keyword>
<dbReference type="EMBL" id="JAYWIO010000006">
    <property type="protein sequence ID" value="KAK7255479.1"/>
    <property type="molecule type" value="Genomic_DNA"/>
</dbReference>
<dbReference type="Gene3D" id="3.30.420.10">
    <property type="entry name" value="Ribonuclease H-like superfamily/Ribonuclease H"/>
    <property type="match status" value="1"/>
</dbReference>
<gene>
    <name evidence="2" type="ORF">RIF29_28889</name>
</gene>
<dbReference type="InterPro" id="IPR012337">
    <property type="entry name" value="RNaseH-like_sf"/>
</dbReference>
<dbReference type="InterPro" id="IPR002156">
    <property type="entry name" value="RNaseH_domain"/>
</dbReference>
<evidence type="ECO:0000313" key="2">
    <source>
        <dbReference type="EMBL" id="KAK7255479.1"/>
    </source>
</evidence>
<comment type="caution">
    <text evidence="2">The sequence shown here is derived from an EMBL/GenBank/DDBJ whole genome shotgun (WGS) entry which is preliminary data.</text>
</comment>
<dbReference type="AlphaFoldDB" id="A0AAN9EDL7"/>
<protein>
    <recommendedName>
        <fullName evidence="1">RNase H type-1 domain-containing protein</fullName>
    </recommendedName>
</protein>
<dbReference type="PANTHER" id="PTHR34023:SF4">
    <property type="entry name" value="RNASE H TYPE-1 DOMAIN-CONTAINING PROTEIN"/>
    <property type="match status" value="1"/>
</dbReference>
<sequence length="115" mass="13334">MLTEFFPVKFGLKFRWEQGYKDIICETDSSFVVEVVNGGLIHNISVVMHVYKDIMALMELSWRIEFVHVNRDVNGAADYMDKQGVMQNQDFLVWNHPAPRLATLLLNDMPLTRTS</sequence>
<dbReference type="GO" id="GO:0003676">
    <property type="term" value="F:nucleic acid binding"/>
    <property type="evidence" value="ECO:0007669"/>
    <property type="project" value="InterPro"/>
</dbReference>
<name>A0AAN9EDL7_CROPI</name>
<accession>A0AAN9EDL7</accession>
<dbReference type="Pfam" id="PF13456">
    <property type="entry name" value="RVT_3"/>
    <property type="match status" value="1"/>
</dbReference>
<evidence type="ECO:0000259" key="1">
    <source>
        <dbReference type="Pfam" id="PF13456"/>
    </source>
</evidence>
<dbReference type="GO" id="GO:0004523">
    <property type="term" value="F:RNA-DNA hybrid ribonuclease activity"/>
    <property type="evidence" value="ECO:0007669"/>
    <property type="project" value="InterPro"/>
</dbReference>
<organism evidence="2 3">
    <name type="scientific">Crotalaria pallida</name>
    <name type="common">Smooth rattlebox</name>
    <name type="synonym">Crotalaria striata</name>
    <dbReference type="NCBI Taxonomy" id="3830"/>
    <lineage>
        <taxon>Eukaryota</taxon>
        <taxon>Viridiplantae</taxon>
        <taxon>Streptophyta</taxon>
        <taxon>Embryophyta</taxon>
        <taxon>Tracheophyta</taxon>
        <taxon>Spermatophyta</taxon>
        <taxon>Magnoliopsida</taxon>
        <taxon>eudicotyledons</taxon>
        <taxon>Gunneridae</taxon>
        <taxon>Pentapetalae</taxon>
        <taxon>rosids</taxon>
        <taxon>fabids</taxon>
        <taxon>Fabales</taxon>
        <taxon>Fabaceae</taxon>
        <taxon>Papilionoideae</taxon>
        <taxon>50 kb inversion clade</taxon>
        <taxon>genistoids sensu lato</taxon>
        <taxon>core genistoids</taxon>
        <taxon>Crotalarieae</taxon>
        <taxon>Crotalaria</taxon>
    </lineage>
</organism>
<dbReference type="CDD" id="cd06222">
    <property type="entry name" value="RNase_H_like"/>
    <property type="match status" value="1"/>
</dbReference>
<dbReference type="PANTHER" id="PTHR34023">
    <property type="entry name" value="RNASE H DOMAIN-CONTAINING PROTEIN"/>
    <property type="match status" value="1"/>
</dbReference>
<feature type="domain" description="RNase H type-1" evidence="1">
    <location>
        <begin position="4"/>
        <end position="80"/>
    </location>
</feature>
<dbReference type="SUPFAM" id="SSF53098">
    <property type="entry name" value="Ribonuclease H-like"/>
    <property type="match status" value="1"/>
</dbReference>
<reference evidence="2 3" key="1">
    <citation type="submission" date="2024-01" db="EMBL/GenBank/DDBJ databases">
        <title>The genomes of 5 underutilized Papilionoideae crops provide insights into root nodulation and disease resistanc.</title>
        <authorList>
            <person name="Yuan L."/>
        </authorList>
    </citation>
    <scope>NUCLEOTIDE SEQUENCE [LARGE SCALE GENOMIC DNA]</scope>
    <source>
        <strain evidence="2">ZHUSHIDOU_FW_LH</strain>
        <tissue evidence="2">Leaf</tissue>
    </source>
</reference>
<evidence type="ECO:0000313" key="3">
    <source>
        <dbReference type="Proteomes" id="UP001372338"/>
    </source>
</evidence>
<dbReference type="Proteomes" id="UP001372338">
    <property type="component" value="Unassembled WGS sequence"/>
</dbReference>
<dbReference type="InterPro" id="IPR044730">
    <property type="entry name" value="RNase_H-like_dom_plant"/>
</dbReference>
<proteinExistence type="predicted"/>